<dbReference type="GO" id="GO:0005782">
    <property type="term" value="C:peroxisomal matrix"/>
    <property type="evidence" value="ECO:0007669"/>
    <property type="project" value="UniProtKB-SubCell"/>
</dbReference>
<keyword evidence="2" id="KW-0378">Hydrolase</keyword>
<dbReference type="InterPro" id="IPR049450">
    <property type="entry name" value="ACOT8-like_C"/>
</dbReference>
<dbReference type="PANTHER" id="PTHR11066">
    <property type="entry name" value="ACYL-COA THIOESTERASE"/>
    <property type="match status" value="1"/>
</dbReference>
<dbReference type="InParanoid" id="A0A067MXS9"/>
<proteinExistence type="inferred from homology"/>
<dbReference type="GO" id="GO:0006637">
    <property type="term" value="P:acyl-CoA metabolic process"/>
    <property type="evidence" value="ECO:0007669"/>
    <property type="project" value="InterPro"/>
</dbReference>
<dbReference type="InterPro" id="IPR029069">
    <property type="entry name" value="HotDog_dom_sf"/>
</dbReference>
<dbReference type="PANTHER" id="PTHR11066:SF34">
    <property type="entry name" value="ACYL-COENZYME A THIOESTERASE 8"/>
    <property type="match status" value="1"/>
</dbReference>
<evidence type="ECO:0000313" key="6">
    <source>
        <dbReference type="Proteomes" id="UP000027195"/>
    </source>
</evidence>
<dbReference type="STRING" id="930990.A0A067MXS9"/>
<dbReference type="SUPFAM" id="SSF54637">
    <property type="entry name" value="Thioesterase/thiol ester dehydrase-isomerase"/>
    <property type="match status" value="2"/>
</dbReference>
<evidence type="ECO:0000259" key="3">
    <source>
        <dbReference type="Pfam" id="PF13622"/>
    </source>
</evidence>
<evidence type="ECO:0000256" key="2">
    <source>
        <dbReference type="ARBA" id="ARBA00022801"/>
    </source>
</evidence>
<dbReference type="OrthoDB" id="68328at2759"/>
<comment type="similarity">
    <text evidence="1">Belongs to the C/M/P thioester hydrolase family.</text>
</comment>
<gene>
    <name evidence="5" type="ORF">BOTBODRAFT_124210</name>
</gene>
<dbReference type="InterPro" id="IPR003703">
    <property type="entry name" value="Acyl_CoA_thio"/>
</dbReference>
<evidence type="ECO:0008006" key="7">
    <source>
        <dbReference type="Google" id="ProtNLM"/>
    </source>
</evidence>
<dbReference type="Pfam" id="PF20789">
    <property type="entry name" value="4HBT_3C"/>
    <property type="match status" value="1"/>
</dbReference>
<name>A0A067MXS9_BOTB1</name>
<dbReference type="GO" id="GO:0047617">
    <property type="term" value="F:fatty acyl-CoA hydrolase activity"/>
    <property type="evidence" value="ECO:0007669"/>
    <property type="project" value="InterPro"/>
</dbReference>
<sequence length="328" mass="36192">MSDPLAGAVPLPAAEEEAHHISTALSLEQLDTNLFRSKDLWTPAWARGVFGGQVISQALLAATNSVNPKYAAHSLHCYFLLAAKASVPIIYTVDRVREGRTYATRAVRAVQNGHTVFVLMCSFQIPEIAQPAAYRVMPSNIVPPDECELLEDLFARLAEALPTGTRHHAKLVDYAKDRRQSPIAIKPAQKIATLTGFSDPAAPMWWMKARNLPKLDAQYQKCILAYLSDLQFISTTIRMLNASTEGEDYRASMTSSLDHSIWFYGDDFDCGEWLLYAMQSPRVGFGRGVVHGQIFTQKGVLVAVTTQEGVARVYLPDEAGGLAHRSKL</sequence>
<dbReference type="CDD" id="cd03444">
    <property type="entry name" value="Thioesterase_II_repeat1"/>
    <property type="match status" value="1"/>
</dbReference>
<dbReference type="GO" id="GO:0009062">
    <property type="term" value="P:fatty acid catabolic process"/>
    <property type="evidence" value="ECO:0007669"/>
    <property type="project" value="TreeGrafter"/>
</dbReference>
<evidence type="ECO:0000313" key="5">
    <source>
        <dbReference type="EMBL" id="KDQ20573.1"/>
    </source>
</evidence>
<dbReference type="Pfam" id="PF13622">
    <property type="entry name" value="4HBT_3"/>
    <property type="match status" value="1"/>
</dbReference>
<dbReference type="HOGENOM" id="CLU_032690_0_0_1"/>
<dbReference type="EMBL" id="KL198017">
    <property type="protein sequence ID" value="KDQ20573.1"/>
    <property type="molecule type" value="Genomic_DNA"/>
</dbReference>
<dbReference type="InterPro" id="IPR042171">
    <property type="entry name" value="Acyl-CoA_hotdog"/>
</dbReference>
<feature type="domain" description="Acyl-CoA thioesterase-like N-terminal HotDog" evidence="3">
    <location>
        <begin position="42"/>
        <end position="124"/>
    </location>
</feature>
<protein>
    <recommendedName>
        <fullName evidence="7">Acyl-CoA thioesterase II domain-containing protein</fullName>
    </recommendedName>
</protein>
<dbReference type="Proteomes" id="UP000027195">
    <property type="component" value="Unassembled WGS sequence"/>
</dbReference>
<reference evidence="6" key="1">
    <citation type="journal article" date="2014" name="Proc. Natl. Acad. Sci. U.S.A.">
        <title>Extensive sampling of basidiomycete genomes demonstrates inadequacy of the white-rot/brown-rot paradigm for wood decay fungi.</title>
        <authorList>
            <person name="Riley R."/>
            <person name="Salamov A.A."/>
            <person name="Brown D.W."/>
            <person name="Nagy L.G."/>
            <person name="Floudas D."/>
            <person name="Held B.W."/>
            <person name="Levasseur A."/>
            <person name="Lombard V."/>
            <person name="Morin E."/>
            <person name="Otillar R."/>
            <person name="Lindquist E.A."/>
            <person name="Sun H."/>
            <person name="LaButti K.M."/>
            <person name="Schmutz J."/>
            <person name="Jabbour D."/>
            <person name="Luo H."/>
            <person name="Baker S.E."/>
            <person name="Pisabarro A.G."/>
            <person name="Walton J.D."/>
            <person name="Blanchette R.A."/>
            <person name="Henrissat B."/>
            <person name="Martin F."/>
            <person name="Cullen D."/>
            <person name="Hibbett D.S."/>
            <person name="Grigoriev I.V."/>
        </authorList>
    </citation>
    <scope>NUCLEOTIDE SEQUENCE [LARGE SCALE GENOMIC DNA]</scope>
    <source>
        <strain evidence="6">FD-172 SS1</strain>
    </source>
</reference>
<keyword evidence="6" id="KW-1185">Reference proteome</keyword>
<dbReference type="AlphaFoldDB" id="A0A067MXS9"/>
<dbReference type="InterPro" id="IPR049449">
    <property type="entry name" value="TesB_ACOT8-like_N"/>
</dbReference>
<dbReference type="Gene3D" id="2.40.160.210">
    <property type="entry name" value="Acyl-CoA thioesterase, double hotdog domain"/>
    <property type="match status" value="1"/>
</dbReference>
<dbReference type="CDD" id="cd03445">
    <property type="entry name" value="Thioesterase_II_repeat2"/>
    <property type="match status" value="1"/>
</dbReference>
<organism evidence="5 6">
    <name type="scientific">Botryobasidium botryosum (strain FD-172 SS1)</name>
    <dbReference type="NCBI Taxonomy" id="930990"/>
    <lineage>
        <taxon>Eukaryota</taxon>
        <taxon>Fungi</taxon>
        <taxon>Dikarya</taxon>
        <taxon>Basidiomycota</taxon>
        <taxon>Agaricomycotina</taxon>
        <taxon>Agaricomycetes</taxon>
        <taxon>Cantharellales</taxon>
        <taxon>Botryobasidiaceae</taxon>
        <taxon>Botryobasidium</taxon>
    </lineage>
</organism>
<accession>A0A067MXS9</accession>
<evidence type="ECO:0000256" key="1">
    <source>
        <dbReference type="ARBA" id="ARBA00006538"/>
    </source>
</evidence>
<feature type="domain" description="Acyl-CoA thioesterase-like C-terminal" evidence="4">
    <location>
        <begin position="199"/>
        <end position="310"/>
    </location>
</feature>
<evidence type="ECO:0000259" key="4">
    <source>
        <dbReference type="Pfam" id="PF20789"/>
    </source>
</evidence>